<dbReference type="Gene3D" id="3.30.2380.10">
    <property type="entry name" value="CGI121/TPRKB"/>
    <property type="match status" value="1"/>
</dbReference>
<dbReference type="AlphaFoldDB" id="A0A7J3I5E0"/>
<evidence type="ECO:0000313" key="1">
    <source>
        <dbReference type="EMBL" id="HGN35949.1"/>
    </source>
</evidence>
<dbReference type="EMBL" id="DTAI01000006">
    <property type="protein sequence ID" value="HGN35949.1"/>
    <property type="molecule type" value="Genomic_DNA"/>
</dbReference>
<name>A0A7J3I5E0_9CREN</name>
<dbReference type="SUPFAM" id="SSF143870">
    <property type="entry name" value="PF0523-like"/>
    <property type="match status" value="1"/>
</dbReference>
<comment type="caution">
    <text evidence="1">The sequence shown here is derived from an EMBL/GenBank/DDBJ whole genome shotgun (WGS) entry which is preliminary data.</text>
</comment>
<dbReference type="InterPro" id="IPR036504">
    <property type="entry name" value="CGI121/TPRKB_sf"/>
</dbReference>
<evidence type="ECO:0000313" key="2">
    <source>
        <dbReference type="EMBL" id="HGQ17652.1"/>
    </source>
</evidence>
<accession>A0A7J3I5E0</accession>
<proteinExistence type="predicted"/>
<protein>
    <submittedName>
        <fullName evidence="1">Uncharacterized protein</fullName>
    </submittedName>
</protein>
<reference evidence="1" key="1">
    <citation type="journal article" date="2020" name="mSystems">
        <title>Genome- and Community-Level Interaction Insights into Carbon Utilization and Element Cycling Functions of Hydrothermarchaeota in Hydrothermal Sediment.</title>
        <authorList>
            <person name="Zhou Z."/>
            <person name="Liu Y."/>
            <person name="Xu W."/>
            <person name="Pan J."/>
            <person name="Luo Z.H."/>
            <person name="Li M."/>
        </authorList>
    </citation>
    <scope>NUCLEOTIDE SEQUENCE [LARGE SCALE GENOMIC DNA]</scope>
    <source>
        <strain evidence="1">SpSt-618</strain>
        <strain evidence="2">SpSt-657</strain>
    </source>
</reference>
<organism evidence="1">
    <name type="scientific">Ignisphaera aggregans</name>
    <dbReference type="NCBI Taxonomy" id="334771"/>
    <lineage>
        <taxon>Archaea</taxon>
        <taxon>Thermoproteota</taxon>
        <taxon>Thermoprotei</taxon>
        <taxon>Desulfurococcales</taxon>
        <taxon>Desulfurococcaceae</taxon>
        <taxon>Ignisphaera</taxon>
    </lineage>
</organism>
<sequence>MPWQSHVIAFLTSRTSFNRGTNIAKKMELEYMVRLFSERQISTILNSISPQLYDDRHIVVVYSGSEELDGNLGVDVVVNAIGGTIRDCGCVTIAWNEVLKKPTLHIIDVLSVFKKTKDIDTGGLERYLNEILIGVSGCNSILIE</sequence>
<gene>
    <name evidence="1" type="ORF">ENT87_00120</name>
    <name evidence="2" type="ORF">ENU30_01530</name>
</gene>
<dbReference type="EMBL" id="DTBZ01000039">
    <property type="protein sequence ID" value="HGQ17652.1"/>
    <property type="molecule type" value="Genomic_DNA"/>
</dbReference>